<dbReference type="PANTHER" id="PTHR12181">
    <property type="entry name" value="LIPIN"/>
    <property type="match status" value="1"/>
</dbReference>
<dbReference type="EMBL" id="CAJNOC010000080">
    <property type="protein sequence ID" value="CAF0713107.1"/>
    <property type="molecule type" value="Genomic_DNA"/>
</dbReference>
<accession>A0A813MES4</accession>
<comment type="caution">
    <text evidence="8">The sequence shown here is derived from an EMBL/GenBank/DDBJ whole genome shotgun (WGS) entry which is preliminary data.</text>
</comment>
<dbReference type="AlphaFoldDB" id="A0A813MES4"/>
<dbReference type="GO" id="GO:0032869">
    <property type="term" value="P:cellular response to insulin stimulus"/>
    <property type="evidence" value="ECO:0007669"/>
    <property type="project" value="TreeGrafter"/>
</dbReference>
<dbReference type="GO" id="GO:0009062">
    <property type="term" value="P:fatty acid catabolic process"/>
    <property type="evidence" value="ECO:0007669"/>
    <property type="project" value="TreeGrafter"/>
</dbReference>
<dbReference type="PANTHER" id="PTHR12181:SF12">
    <property type="entry name" value="PHOSPHATIDATE PHOSPHATASE"/>
    <property type="match status" value="1"/>
</dbReference>
<dbReference type="SUPFAM" id="SSF56784">
    <property type="entry name" value="HAD-like"/>
    <property type="match status" value="1"/>
</dbReference>
<evidence type="ECO:0000256" key="5">
    <source>
        <dbReference type="ARBA" id="ARBA00022801"/>
    </source>
</evidence>
<evidence type="ECO:0000256" key="6">
    <source>
        <dbReference type="SAM" id="MobiDB-lite"/>
    </source>
</evidence>
<feature type="region of interest" description="Disordered" evidence="6">
    <location>
        <begin position="339"/>
        <end position="381"/>
    </location>
</feature>
<feature type="domain" description="LNS2/PITP" evidence="7">
    <location>
        <begin position="738"/>
        <end position="894"/>
    </location>
</feature>
<evidence type="ECO:0000256" key="1">
    <source>
        <dbReference type="ARBA" id="ARBA00001180"/>
    </source>
</evidence>
<dbReference type="InterPro" id="IPR026058">
    <property type="entry name" value="LIPIN"/>
</dbReference>
<dbReference type="InterPro" id="IPR031703">
    <property type="entry name" value="Lipin_mid"/>
</dbReference>
<comment type="cofactor">
    <cofactor evidence="2">
        <name>Mg(2+)</name>
        <dbReference type="ChEBI" id="CHEBI:18420"/>
    </cofactor>
</comment>
<name>A0A813MES4_9BILA</name>
<dbReference type="Pfam" id="PF08235">
    <property type="entry name" value="LNS2"/>
    <property type="match status" value="1"/>
</dbReference>
<keyword evidence="5" id="KW-0378">Hydrolase</keyword>
<proteinExistence type="inferred from homology"/>
<dbReference type="GO" id="GO:0008195">
    <property type="term" value="F:phosphatidate phosphatase activity"/>
    <property type="evidence" value="ECO:0007669"/>
    <property type="project" value="UniProtKB-EC"/>
</dbReference>
<evidence type="ECO:0000313" key="8">
    <source>
        <dbReference type="EMBL" id="CAF0713107.1"/>
    </source>
</evidence>
<sequence length="980" mass="111139">MGNQQGAYYIDEDDSGIYNPQELFNDSLTSLEQNFQNLLSIDTNAEFQPLKNSTPKKTVLFNENINREEITCTETRKKSLTKSKSISFKNRLDSSSGYSISSSEDDNEIRSKKSILIDNFDKNNFIYSSTWSPDSNCEPLKHSKSFSVDLIQKYPQAETSGYFRRGMEIFGKVAKNIKGFYNDINSATLTGAIDVVVVEQEDGSFKGSPFHVRFGKLGVIRSKERVVDIEINGEPVEDLHMKLGEAGEAYFLEPIDSDDEPLSNEPILSSTSSLPSLKTSKTTSDLEQTNSTQIKTVQTISDISQYNNKKEELPTKLCESIPIKIPSEKSINFFSDGEITPEMTSPSVSRPATPKSDTELEVNSSQSNKHKRNSINQENQWNWDWGQFPERQDSLSKKDIQHVKNDLLNEKKKLENSVSIKGKYLDELDDNEVDLYLNQKSQPIQKLSIQTKVCINKIEDDQDSGKGFSVPQSPRDPLAILGDIQLSLCGFVRSNLVSPIPKSPNDLLSVSPSNSSTSVLAVTPNQTKNYLEIPQDLNEFDDLFQQNLLTWEKFCEDMSNWTQNPNLVIKLNGRYMNWSCASPIILSAIVYHKQLSNEQINTILEANMPKITKTAQQNNEGGKRSSWFFWPTGNKTTQITNTPKLESVKSSSTLLTTIVKEEVKEEIKETDTLIFEADFENKTHKQKFRKTTRLSSEQIKKLNLNPGLNEIKYSVTTPLQGTTRISSYIFLWNYDDKIIVSDIDGTITKSDVWGQVLPLFGKDWTQSGVADLFTAIERNEYKFMYLSARAIGQSQITRNLLTNVYQNGFKLPFGPLLVTPTSLFTAFQKEVIERKPEEFKIQCLKDIQSLFPSYHNPFHAGYGNRTNDVTAYKAVGMDVSRIFTINPQGEVKHEVSRTFQSSYSKLCDYVDLIFPSYKMSKAVLKPEYDTYNYWRPSIGLTDDVLAEMEMEVKKTVISGKAAKDTKLKDTKDNKKDLKKT</sequence>
<dbReference type="InterPro" id="IPR013209">
    <property type="entry name" value="LNS2"/>
</dbReference>
<dbReference type="InterPro" id="IPR007651">
    <property type="entry name" value="Lipin_N"/>
</dbReference>
<dbReference type="OrthoDB" id="4567at2759"/>
<dbReference type="InterPro" id="IPR036412">
    <property type="entry name" value="HAD-like_sf"/>
</dbReference>
<dbReference type="Pfam" id="PF16876">
    <property type="entry name" value="Lipin_mid"/>
    <property type="match status" value="1"/>
</dbReference>
<feature type="region of interest" description="Disordered" evidence="6">
    <location>
        <begin position="260"/>
        <end position="290"/>
    </location>
</feature>
<evidence type="ECO:0000256" key="2">
    <source>
        <dbReference type="ARBA" id="ARBA00001946"/>
    </source>
</evidence>
<organism evidence="8 9">
    <name type="scientific">Brachionus calyciflorus</name>
    <dbReference type="NCBI Taxonomy" id="104777"/>
    <lineage>
        <taxon>Eukaryota</taxon>
        <taxon>Metazoa</taxon>
        <taxon>Spiralia</taxon>
        <taxon>Gnathifera</taxon>
        <taxon>Rotifera</taxon>
        <taxon>Eurotatoria</taxon>
        <taxon>Monogononta</taxon>
        <taxon>Pseudotrocha</taxon>
        <taxon>Ploima</taxon>
        <taxon>Brachionidae</taxon>
        <taxon>Brachionus</taxon>
    </lineage>
</organism>
<dbReference type="GO" id="GO:0045944">
    <property type="term" value="P:positive regulation of transcription by RNA polymerase II"/>
    <property type="evidence" value="ECO:0007669"/>
    <property type="project" value="TreeGrafter"/>
</dbReference>
<keyword evidence="9" id="KW-1185">Reference proteome</keyword>
<dbReference type="GO" id="GO:0003713">
    <property type="term" value="F:transcription coactivator activity"/>
    <property type="evidence" value="ECO:0007669"/>
    <property type="project" value="TreeGrafter"/>
</dbReference>
<feature type="compositionally biased region" description="Low complexity" evidence="6">
    <location>
        <begin position="268"/>
        <end position="286"/>
    </location>
</feature>
<evidence type="ECO:0000259" key="7">
    <source>
        <dbReference type="SMART" id="SM00775"/>
    </source>
</evidence>
<evidence type="ECO:0000256" key="4">
    <source>
        <dbReference type="ARBA" id="ARBA00012638"/>
    </source>
</evidence>
<dbReference type="Pfam" id="PF04571">
    <property type="entry name" value="Lipin_N"/>
    <property type="match status" value="1"/>
</dbReference>
<evidence type="ECO:0000313" key="9">
    <source>
        <dbReference type="Proteomes" id="UP000663879"/>
    </source>
</evidence>
<comment type="similarity">
    <text evidence="3">Belongs to the lipin family.</text>
</comment>
<reference evidence="8" key="1">
    <citation type="submission" date="2021-02" db="EMBL/GenBank/DDBJ databases">
        <authorList>
            <person name="Nowell W R."/>
        </authorList>
    </citation>
    <scope>NUCLEOTIDE SEQUENCE</scope>
    <source>
        <strain evidence="8">Ploen Becks lab</strain>
    </source>
</reference>
<dbReference type="InterPro" id="IPR031315">
    <property type="entry name" value="LNS2/PITP"/>
</dbReference>
<dbReference type="GO" id="GO:0019432">
    <property type="term" value="P:triglyceride biosynthetic process"/>
    <property type="evidence" value="ECO:0007669"/>
    <property type="project" value="TreeGrafter"/>
</dbReference>
<dbReference type="SMART" id="SM00775">
    <property type="entry name" value="LNS2"/>
    <property type="match status" value="1"/>
</dbReference>
<gene>
    <name evidence="8" type="ORF">OXX778_LOCUS1302</name>
</gene>
<evidence type="ECO:0000256" key="3">
    <source>
        <dbReference type="ARBA" id="ARBA00005476"/>
    </source>
</evidence>
<dbReference type="EC" id="3.1.3.4" evidence="4"/>
<comment type="catalytic activity">
    <reaction evidence="1">
        <text>a 1,2-diacyl-sn-glycero-3-phosphate + H2O = a 1,2-diacyl-sn-glycerol + phosphate</text>
        <dbReference type="Rhea" id="RHEA:27429"/>
        <dbReference type="ChEBI" id="CHEBI:15377"/>
        <dbReference type="ChEBI" id="CHEBI:17815"/>
        <dbReference type="ChEBI" id="CHEBI:43474"/>
        <dbReference type="ChEBI" id="CHEBI:58608"/>
        <dbReference type="EC" id="3.1.3.4"/>
    </reaction>
    <physiologicalReaction direction="left-to-right" evidence="1">
        <dbReference type="Rhea" id="RHEA:27430"/>
    </physiologicalReaction>
</comment>
<dbReference type="GO" id="GO:0005634">
    <property type="term" value="C:nucleus"/>
    <property type="evidence" value="ECO:0007669"/>
    <property type="project" value="TreeGrafter"/>
</dbReference>
<dbReference type="Proteomes" id="UP000663879">
    <property type="component" value="Unassembled WGS sequence"/>
</dbReference>
<protein>
    <recommendedName>
        <fullName evidence="4">phosphatidate phosphatase</fullName>
        <ecNumber evidence="4">3.1.3.4</ecNumber>
    </recommendedName>
</protein>